<name>A0ACC0JFB5_CHOFU</name>
<reference evidence="1 2" key="1">
    <citation type="journal article" date="2022" name="Genome Biol. Evol.">
        <title>The Spruce Budworm Genome: Reconstructing the Evolutionary History of Antifreeze Proteins.</title>
        <authorList>
            <person name="Beliveau C."/>
            <person name="Gagne P."/>
            <person name="Picq S."/>
            <person name="Vernygora O."/>
            <person name="Keeling C.I."/>
            <person name="Pinkney K."/>
            <person name="Doucet D."/>
            <person name="Wen F."/>
            <person name="Johnston J.S."/>
            <person name="Maaroufi H."/>
            <person name="Boyle B."/>
            <person name="Laroche J."/>
            <person name="Dewar K."/>
            <person name="Juretic N."/>
            <person name="Blackburn G."/>
            <person name="Nisole A."/>
            <person name="Brunet B."/>
            <person name="Brandao M."/>
            <person name="Lumley L."/>
            <person name="Duan J."/>
            <person name="Quan G."/>
            <person name="Lucarotti C.J."/>
            <person name="Roe A.D."/>
            <person name="Sperling F.A.H."/>
            <person name="Levesque R.C."/>
            <person name="Cusson M."/>
        </authorList>
    </citation>
    <scope>NUCLEOTIDE SEQUENCE [LARGE SCALE GENOMIC DNA]</scope>
    <source>
        <strain evidence="1">Glfc:IPQL:Cfum</strain>
    </source>
</reference>
<dbReference type="EMBL" id="CM046110">
    <property type="protein sequence ID" value="KAI8422800.1"/>
    <property type="molecule type" value="Genomic_DNA"/>
</dbReference>
<proteinExistence type="predicted"/>
<accession>A0ACC0JFB5</accession>
<evidence type="ECO:0000313" key="2">
    <source>
        <dbReference type="Proteomes" id="UP001064048"/>
    </source>
</evidence>
<dbReference type="Proteomes" id="UP001064048">
    <property type="component" value="Chromosome 10"/>
</dbReference>
<evidence type="ECO:0000313" key="1">
    <source>
        <dbReference type="EMBL" id="KAI8422800.1"/>
    </source>
</evidence>
<organism evidence="1 2">
    <name type="scientific">Choristoneura fumiferana</name>
    <name type="common">Spruce budworm moth</name>
    <name type="synonym">Archips fumiferana</name>
    <dbReference type="NCBI Taxonomy" id="7141"/>
    <lineage>
        <taxon>Eukaryota</taxon>
        <taxon>Metazoa</taxon>
        <taxon>Ecdysozoa</taxon>
        <taxon>Arthropoda</taxon>
        <taxon>Hexapoda</taxon>
        <taxon>Insecta</taxon>
        <taxon>Pterygota</taxon>
        <taxon>Neoptera</taxon>
        <taxon>Endopterygota</taxon>
        <taxon>Lepidoptera</taxon>
        <taxon>Glossata</taxon>
        <taxon>Ditrysia</taxon>
        <taxon>Tortricoidea</taxon>
        <taxon>Tortricidae</taxon>
        <taxon>Tortricinae</taxon>
        <taxon>Choristoneura</taxon>
    </lineage>
</organism>
<keyword evidence="2" id="KW-1185">Reference proteome</keyword>
<protein>
    <submittedName>
        <fullName evidence="1">Uncharacterized protein</fullName>
    </submittedName>
</protein>
<sequence>MSARKCTSAISKFYDGKSVFITGATGFVGKVLIEKLLYRCSNIGNVYVLIRNTAQQNVNQRLEGLLQSSAFTRLRKEKPQALAKIVPVAGDITLPNLGIEQRDEETLLENVAIVFNIAASINFVAPLQHNFTLNVEGTERMLDLSRRVKRLEGFVHFSTAFCNYDLRELEEVVYPPPAKREDVYKFLQNNSNSKELKKLLNGHPNTYTFTKALAETLVVEKRGTMPTAIIRPAIVMPSLAEPMEGWIDNWQGPIALMTAAAKGRLRGMLGSDHYITDLVPVDYVANMAAIVATKCTKYVKGLALMTTLRKAMQPFIGRSWQFRSERAQELIRALPPADRRLFPCDPAHIQWRPYLAGCFRGAQKHLMKKQK</sequence>
<comment type="caution">
    <text evidence="1">The sequence shown here is derived from an EMBL/GenBank/DDBJ whole genome shotgun (WGS) entry which is preliminary data.</text>
</comment>
<gene>
    <name evidence="1" type="ORF">MSG28_006545</name>
</gene>